<keyword evidence="1" id="KW-1185">Reference proteome</keyword>
<protein>
    <submittedName>
        <fullName evidence="2">Uncharacterized protein</fullName>
    </submittedName>
</protein>
<sequence length="74" mass="7914">MQSTERHVPASIFGAVVWAPASSALDHFSIISVLLPAISVPATLAKAVSVPSVIGYQNTKYLSQVTDYEKLQNV</sequence>
<proteinExistence type="predicted"/>
<dbReference type="Proteomes" id="UP000887565">
    <property type="component" value="Unplaced"/>
</dbReference>
<evidence type="ECO:0000313" key="2">
    <source>
        <dbReference type="WBParaSite" id="nRc.2.0.1.t16697-RA"/>
    </source>
</evidence>
<accession>A0A915IRP8</accession>
<dbReference type="WBParaSite" id="nRc.2.0.1.t16697-RA">
    <property type="protein sequence ID" value="nRc.2.0.1.t16697-RA"/>
    <property type="gene ID" value="nRc.2.0.1.g16697"/>
</dbReference>
<organism evidence="1 2">
    <name type="scientific">Romanomermis culicivorax</name>
    <name type="common">Nematode worm</name>
    <dbReference type="NCBI Taxonomy" id="13658"/>
    <lineage>
        <taxon>Eukaryota</taxon>
        <taxon>Metazoa</taxon>
        <taxon>Ecdysozoa</taxon>
        <taxon>Nematoda</taxon>
        <taxon>Enoplea</taxon>
        <taxon>Dorylaimia</taxon>
        <taxon>Mermithida</taxon>
        <taxon>Mermithoidea</taxon>
        <taxon>Mermithidae</taxon>
        <taxon>Romanomermis</taxon>
    </lineage>
</organism>
<name>A0A915IRP8_ROMCU</name>
<dbReference type="AlphaFoldDB" id="A0A915IRP8"/>
<evidence type="ECO:0000313" key="1">
    <source>
        <dbReference type="Proteomes" id="UP000887565"/>
    </source>
</evidence>
<reference evidence="2" key="1">
    <citation type="submission" date="2022-11" db="UniProtKB">
        <authorList>
            <consortium name="WormBaseParasite"/>
        </authorList>
    </citation>
    <scope>IDENTIFICATION</scope>
</reference>